<dbReference type="EMBL" id="SMTF01000001">
    <property type="protein sequence ID" value="TDK28649.1"/>
    <property type="molecule type" value="Genomic_DNA"/>
</dbReference>
<gene>
    <name evidence="2" type="ORF">E2F46_01920</name>
</gene>
<feature type="region of interest" description="Disordered" evidence="1">
    <location>
        <begin position="15"/>
        <end position="42"/>
    </location>
</feature>
<dbReference type="RefSeq" id="WP_133320470.1">
    <property type="nucleotide sequence ID" value="NZ_SMTF01000001.1"/>
</dbReference>
<name>A0A4R5U4S6_9GAMM</name>
<reference evidence="2 3" key="1">
    <citation type="submission" date="2019-03" db="EMBL/GenBank/DDBJ databases">
        <title>Luteimonas zhaokaii sp.nov., isolated from the rectal contents of Plateau pika in Yushu, Qinghai Province, China.</title>
        <authorList>
            <person name="Zhang G."/>
        </authorList>
    </citation>
    <scope>NUCLEOTIDE SEQUENCE [LARGE SCALE GENOMIC DNA]</scope>
    <source>
        <strain evidence="2 3">B9</strain>
    </source>
</reference>
<evidence type="ECO:0000256" key="1">
    <source>
        <dbReference type="SAM" id="MobiDB-lite"/>
    </source>
</evidence>
<evidence type="ECO:0008006" key="4">
    <source>
        <dbReference type="Google" id="ProtNLM"/>
    </source>
</evidence>
<proteinExistence type="predicted"/>
<keyword evidence="3" id="KW-1185">Reference proteome</keyword>
<evidence type="ECO:0000313" key="3">
    <source>
        <dbReference type="Proteomes" id="UP000294796"/>
    </source>
</evidence>
<dbReference type="AlphaFoldDB" id="A0A4R5U4S6"/>
<sequence length="173" mass="17826">MAAMLLAVTACADPAGEEPQAAPESLAGNDAIAGPQADEGTAAANDAADVDQAIDTVLGGDHNVYRDVIERVQKAVVAGDKEAVAALVSYPIEVRISGKPRKIASEPEFVAAWDGIVTPDVAQAVATQEYSAMFVNSQGVMFGDGQVWISGVCRDEACTNSDVLITAIQPAPL</sequence>
<evidence type="ECO:0000313" key="2">
    <source>
        <dbReference type="EMBL" id="TDK28649.1"/>
    </source>
</evidence>
<organism evidence="2 3">
    <name type="scientific">Luteimonas aestuarii</name>
    <dbReference type="NCBI Taxonomy" id="453837"/>
    <lineage>
        <taxon>Bacteria</taxon>
        <taxon>Pseudomonadati</taxon>
        <taxon>Pseudomonadota</taxon>
        <taxon>Gammaproteobacteria</taxon>
        <taxon>Lysobacterales</taxon>
        <taxon>Lysobacteraceae</taxon>
        <taxon>Luteimonas</taxon>
    </lineage>
</organism>
<accession>A0A4R5U4S6</accession>
<dbReference type="Proteomes" id="UP000294796">
    <property type="component" value="Unassembled WGS sequence"/>
</dbReference>
<dbReference type="OrthoDB" id="5455653at2"/>
<comment type="caution">
    <text evidence="2">The sequence shown here is derived from an EMBL/GenBank/DDBJ whole genome shotgun (WGS) entry which is preliminary data.</text>
</comment>
<protein>
    <recommendedName>
        <fullName evidence="4">DUF4440 domain-containing protein</fullName>
    </recommendedName>
</protein>